<dbReference type="Proteomes" id="UP000002026">
    <property type="component" value="Chromosome"/>
</dbReference>
<evidence type="ECO:0000256" key="5">
    <source>
        <dbReference type="ARBA" id="ARBA00021528"/>
    </source>
</evidence>
<comment type="similarity">
    <text evidence="3">Belongs to the phosphate acetyltransferase and butyryltransferase family.</text>
</comment>
<evidence type="ECO:0000259" key="9">
    <source>
        <dbReference type="Pfam" id="PF01515"/>
    </source>
</evidence>
<gene>
    <name evidence="10" type="ordered locus">Shel_12240</name>
</gene>
<organism evidence="10 11">
    <name type="scientific">Slackia heliotrinireducens (strain ATCC 29202 / DSM 20476 / NCTC 11029 / RHS 1)</name>
    <name type="common">Peptococcus heliotrinreducens</name>
    <dbReference type="NCBI Taxonomy" id="471855"/>
    <lineage>
        <taxon>Bacteria</taxon>
        <taxon>Bacillati</taxon>
        <taxon>Actinomycetota</taxon>
        <taxon>Coriobacteriia</taxon>
        <taxon>Eggerthellales</taxon>
        <taxon>Eggerthellaceae</taxon>
        <taxon>Slackia</taxon>
    </lineage>
</organism>
<dbReference type="KEGG" id="shi:Shel_12240"/>
<evidence type="ECO:0000256" key="6">
    <source>
        <dbReference type="ARBA" id="ARBA00022679"/>
    </source>
</evidence>
<dbReference type="GO" id="GO:0008959">
    <property type="term" value="F:phosphate acetyltransferase activity"/>
    <property type="evidence" value="ECO:0007669"/>
    <property type="project" value="UniProtKB-EC"/>
</dbReference>
<evidence type="ECO:0000256" key="4">
    <source>
        <dbReference type="ARBA" id="ARBA00012707"/>
    </source>
</evidence>
<dbReference type="InterPro" id="IPR004614">
    <property type="entry name" value="P_AcTrfase"/>
</dbReference>
<evidence type="ECO:0000256" key="8">
    <source>
        <dbReference type="ARBA" id="ARBA00031108"/>
    </source>
</evidence>
<comment type="pathway">
    <text evidence="2">Metabolic intermediate biosynthesis; acetyl-CoA biosynthesis; acetyl-CoA from acetate: step 2/2.</text>
</comment>
<name>C7N5R7_SLAHD</name>
<proteinExistence type="inferred from homology"/>
<evidence type="ECO:0000313" key="10">
    <source>
        <dbReference type="EMBL" id="ACV22252.1"/>
    </source>
</evidence>
<evidence type="ECO:0000256" key="2">
    <source>
        <dbReference type="ARBA" id="ARBA00004989"/>
    </source>
</evidence>
<evidence type="ECO:0000256" key="7">
    <source>
        <dbReference type="ARBA" id="ARBA00023315"/>
    </source>
</evidence>
<dbReference type="EC" id="2.3.1.8" evidence="4"/>
<comment type="catalytic activity">
    <reaction evidence="1">
        <text>acetyl-CoA + phosphate = acetyl phosphate + CoA</text>
        <dbReference type="Rhea" id="RHEA:19521"/>
        <dbReference type="ChEBI" id="CHEBI:22191"/>
        <dbReference type="ChEBI" id="CHEBI:43474"/>
        <dbReference type="ChEBI" id="CHEBI:57287"/>
        <dbReference type="ChEBI" id="CHEBI:57288"/>
        <dbReference type="EC" id="2.3.1.8"/>
    </reaction>
</comment>
<reference evidence="10 11" key="1">
    <citation type="journal article" date="2009" name="Stand. Genomic Sci.">
        <title>Complete genome sequence of Slackia heliotrinireducens type strain (RHS 1).</title>
        <authorList>
            <person name="Pukall R."/>
            <person name="Lapidus A."/>
            <person name="Nolan M."/>
            <person name="Copeland A."/>
            <person name="Glavina Del Rio T."/>
            <person name="Lucas S."/>
            <person name="Chen F."/>
            <person name="Tice H."/>
            <person name="Cheng J.F."/>
            <person name="Chertkov O."/>
            <person name="Bruce D."/>
            <person name="Goodwin L."/>
            <person name="Kuske C."/>
            <person name="Brettin T."/>
            <person name="Detter J.C."/>
            <person name="Han C."/>
            <person name="Pitluck S."/>
            <person name="Pati A."/>
            <person name="Mavrommatis K."/>
            <person name="Ivanova N."/>
            <person name="Ovchinnikova G."/>
            <person name="Chen A."/>
            <person name="Palaniappan K."/>
            <person name="Schneider S."/>
            <person name="Rohde M."/>
            <person name="Chain P."/>
            <person name="D'haeseleer P."/>
            <person name="Goker M."/>
            <person name="Bristow J."/>
            <person name="Eisen J.A."/>
            <person name="Markowitz V."/>
            <person name="Kyrpides N.C."/>
            <person name="Klenk H.P."/>
            <person name="Hugenholtz P."/>
        </authorList>
    </citation>
    <scope>NUCLEOTIDE SEQUENCE [LARGE SCALE GENOMIC DNA]</scope>
    <source>
        <strain evidence="11">ATCC 29202 / DSM 20476 / NCTC 11029 / RHS 1</strain>
    </source>
</reference>
<dbReference type="PIRSF" id="PIRSF000428">
    <property type="entry name" value="P_Ac_trans"/>
    <property type="match status" value="1"/>
</dbReference>
<keyword evidence="11" id="KW-1185">Reference proteome</keyword>
<protein>
    <recommendedName>
        <fullName evidence="5">Phosphate acetyltransferase</fullName>
        <ecNumber evidence="4">2.3.1.8</ecNumber>
    </recommendedName>
    <alternativeName>
        <fullName evidence="8">Phosphotransacetylase</fullName>
    </alternativeName>
</protein>
<dbReference type="InterPro" id="IPR042112">
    <property type="entry name" value="P_AcTrfase_dom2"/>
</dbReference>
<dbReference type="InterPro" id="IPR042113">
    <property type="entry name" value="P_AcTrfase_dom1"/>
</dbReference>
<accession>C7N5R7</accession>
<feature type="domain" description="Phosphate acetyl/butaryl transferase" evidence="9">
    <location>
        <begin position="4"/>
        <end position="322"/>
    </location>
</feature>
<dbReference type="InterPro" id="IPR002505">
    <property type="entry name" value="PTA_PTB"/>
</dbReference>
<dbReference type="Pfam" id="PF01515">
    <property type="entry name" value="PTA_PTB"/>
    <property type="match status" value="1"/>
</dbReference>
<evidence type="ECO:0000313" key="11">
    <source>
        <dbReference type="Proteomes" id="UP000002026"/>
    </source>
</evidence>
<evidence type="ECO:0000256" key="1">
    <source>
        <dbReference type="ARBA" id="ARBA00000705"/>
    </source>
</evidence>
<dbReference type="RefSeq" id="WP_012798355.1">
    <property type="nucleotide sequence ID" value="NC_013165.1"/>
</dbReference>
<dbReference type="PANTHER" id="PTHR43356">
    <property type="entry name" value="PHOSPHATE ACETYLTRANSFERASE"/>
    <property type="match status" value="1"/>
</dbReference>
<dbReference type="Gene3D" id="3.40.50.10950">
    <property type="match status" value="1"/>
</dbReference>
<sequence>MAKFNDFMIERAKADVKTIVLPEGADPRTLEAAEIILAEKIADLIIIGNEADIVASGRNLEGATIIDNTTSELRAELAEQLYEIRKNKGMTPEDAMALMDDVNYFGTMLLKTRRADGLVSGAAHSTADVLKPALRIIRTAPGTKTVSSFFMIEVPDCPYGEDGLFMFSDCGVVIQPSAEELSEIAIAAAHSFEDLVQKPARVAMLSHSTKGSAKDADADKVIEATRLAQEKAPDLAIDGELQGDAAIVPHVGESKAPGSKIAGHANVLIFPDLDAGNIAYKMAQRLAKADAFGPITQGLAMPMNDLSRGCVAYDIVGAVAITSVQAHCAGV</sequence>
<dbReference type="AlphaFoldDB" id="C7N5R7"/>
<dbReference type="NCBIfam" id="NF007233">
    <property type="entry name" value="PRK09653.1"/>
    <property type="match status" value="1"/>
</dbReference>
<evidence type="ECO:0000256" key="3">
    <source>
        <dbReference type="ARBA" id="ARBA00005656"/>
    </source>
</evidence>
<dbReference type="Gene3D" id="3.40.50.10750">
    <property type="entry name" value="Isocitrate/Isopropylmalate dehydrogenase-like"/>
    <property type="match status" value="1"/>
</dbReference>
<keyword evidence="7 10" id="KW-0012">Acyltransferase</keyword>
<dbReference type="InterPro" id="IPR012147">
    <property type="entry name" value="P_Ac_Bu_trans"/>
</dbReference>
<dbReference type="STRING" id="471855.Shel_12240"/>
<dbReference type="eggNOG" id="COG0280">
    <property type="taxonomic scope" value="Bacteria"/>
</dbReference>
<dbReference type="PANTHER" id="PTHR43356:SF3">
    <property type="entry name" value="PHOSPHATE ACETYLTRANSFERASE"/>
    <property type="match status" value="1"/>
</dbReference>
<dbReference type="NCBIfam" id="TIGR00651">
    <property type="entry name" value="pta"/>
    <property type="match status" value="1"/>
</dbReference>
<dbReference type="SUPFAM" id="SSF53659">
    <property type="entry name" value="Isocitrate/Isopropylmalate dehydrogenase-like"/>
    <property type="match status" value="1"/>
</dbReference>
<dbReference type="InterPro" id="IPR050500">
    <property type="entry name" value="Phos_Acetyltrans/Butyryltrans"/>
</dbReference>
<keyword evidence="6 10" id="KW-0808">Transferase</keyword>
<dbReference type="EMBL" id="CP001684">
    <property type="protein sequence ID" value="ACV22252.1"/>
    <property type="molecule type" value="Genomic_DNA"/>
</dbReference>
<dbReference type="HOGENOM" id="CLU_019723_0_1_11"/>